<gene>
    <name evidence="6" type="ORF">OFUS_LOCUS6738</name>
</gene>
<accession>A0A8J1UTU7</accession>
<dbReference type="GO" id="GO:0015267">
    <property type="term" value="F:channel activity"/>
    <property type="evidence" value="ECO:0007669"/>
    <property type="project" value="InterPro"/>
</dbReference>
<dbReference type="GO" id="GO:0046930">
    <property type="term" value="C:pore complex"/>
    <property type="evidence" value="ECO:0007669"/>
    <property type="project" value="InterPro"/>
</dbReference>
<dbReference type="PANTHER" id="PTHR40388">
    <property type="entry name" value="BRYOPORIN"/>
    <property type="match status" value="1"/>
</dbReference>
<evidence type="ECO:0000256" key="4">
    <source>
        <dbReference type="ARBA" id="ARBA00023298"/>
    </source>
</evidence>
<organism evidence="6 7">
    <name type="scientific">Owenia fusiformis</name>
    <name type="common">Polychaete worm</name>
    <dbReference type="NCBI Taxonomy" id="6347"/>
    <lineage>
        <taxon>Eukaryota</taxon>
        <taxon>Metazoa</taxon>
        <taxon>Spiralia</taxon>
        <taxon>Lophotrochozoa</taxon>
        <taxon>Annelida</taxon>
        <taxon>Polychaeta</taxon>
        <taxon>Sedentaria</taxon>
        <taxon>Canalipalpata</taxon>
        <taxon>Sabellida</taxon>
        <taxon>Oweniida</taxon>
        <taxon>Oweniidae</taxon>
        <taxon>Owenia</taxon>
    </lineage>
</organism>
<reference evidence="6" key="1">
    <citation type="submission" date="2022-03" db="EMBL/GenBank/DDBJ databases">
        <authorList>
            <person name="Martin C."/>
        </authorList>
    </citation>
    <scope>NUCLEOTIDE SEQUENCE</scope>
</reference>
<dbReference type="GO" id="GO:0042151">
    <property type="term" value="C:nematocyst"/>
    <property type="evidence" value="ECO:0007669"/>
    <property type="project" value="UniProtKB-SubCell"/>
</dbReference>
<dbReference type="GO" id="GO:0044218">
    <property type="term" value="C:other organism cell membrane"/>
    <property type="evidence" value="ECO:0007669"/>
    <property type="project" value="UniProtKB-KW"/>
</dbReference>
<dbReference type="Pfam" id="PF06369">
    <property type="entry name" value="Anemone_cytotox"/>
    <property type="match status" value="1"/>
</dbReference>
<keyword evidence="4" id="KW-0472">Membrane</keyword>
<keyword evidence="4" id="KW-1053">Target membrane</keyword>
<evidence type="ECO:0000256" key="5">
    <source>
        <dbReference type="ARBA" id="ARBA00023331"/>
    </source>
</evidence>
<sequence length="258" mass="28284">MKHSICLAFGLTVICVAGLSHGSVISDLIDFKDDPLQEHDSAAKDEEFGSRKKRAIGAVTATLISAGIAAGTSLIGTTTSALQAQTGFVVTVGIEMENYSKWLLADPRARNHWGQIAVPPTSVKPRTKETMIAHKTGHLATGTSGVASWRFAKGGRAYRIIVMWSVPYNQDHYSNWLGLGIRPEQSTDPAFNDMYYRTDDSWFVKKDFYHNTNTLKFCKFGVCVSGAMGTTHKPRVIVRFIPQSIDDLAIGLKDMIDG</sequence>
<dbReference type="OrthoDB" id="6132998at2759"/>
<keyword evidence="5" id="KW-0166">Nematocyst</keyword>
<dbReference type="InterPro" id="IPR009104">
    <property type="entry name" value="Anemon_actinoporin-like"/>
</dbReference>
<dbReference type="SUPFAM" id="SSF63724">
    <property type="entry name" value="Cytolysin/lectin"/>
    <property type="match status" value="1"/>
</dbReference>
<dbReference type="PANTHER" id="PTHR40388:SF1">
    <property type="entry name" value="BRYOPORIN"/>
    <property type="match status" value="1"/>
</dbReference>
<comment type="subcellular location">
    <subcellularLocation>
        <location evidence="2">Nematocyst</location>
    </subcellularLocation>
    <subcellularLocation>
        <location evidence="1">Target cell membrane</location>
    </subcellularLocation>
</comment>
<comment type="caution">
    <text evidence="6">The sequence shown here is derived from an EMBL/GenBank/DDBJ whole genome shotgun (WGS) entry which is preliminary data.</text>
</comment>
<keyword evidence="7" id="KW-1185">Reference proteome</keyword>
<evidence type="ECO:0000256" key="3">
    <source>
        <dbReference type="ARBA" id="ARBA00022537"/>
    </source>
</evidence>
<name>A0A8J1UTU7_OWEFU</name>
<keyword evidence="3" id="KW-1052">Target cell membrane</keyword>
<protein>
    <submittedName>
        <fullName evidence="6">Uncharacterized protein</fullName>
    </submittedName>
</protein>
<dbReference type="InterPro" id="IPR050677">
    <property type="entry name" value="Actinoporin_PFT"/>
</dbReference>
<evidence type="ECO:0000256" key="2">
    <source>
        <dbReference type="ARBA" id="ARBA00004532"/>
    </source>
</evidence>
<dbReference type="Gene3D" id="2.60.270.20">
    <property type="entry name" value="Cytolysin/lectin"/>
    <property type="match status" value="1"/>
</dbReference>
<dbReference type="EMBL" id="CAIIXF020000003">
    <property type="protein sequence ID" value="CAH1779987.1"/>
    <property type="molecule type" value="Genomic_DNA"/>
</dbReference>
<dbReference type="AlphaFoldDB" id="A0A8J1UTU7"/>
<evidence type="ECO:0000313" key="6">
    <source>
        <dbReference type="EMBL" id="CAH1779987.1"/>
    </source>
</evidence>
<evidence type="ECO:0000256" key="1">
    <source>
        <dbReference type="ARBA" id="ARBA00004175"/>
    </source>
</evidence>
<proteinExistence type="predicted"/>
<dbReference type="Proteomes" id="UP000749559">
    <property type="component" value="Unassembled WGS sequence"/>
</dbReference>
<evidence type="ECO:0000313" key="7">
    <source>
        <dbReference type="Proteomes" id="UP000749559"/>
    </source>
</evidence>
<dbReference type="InterPro" id="IPR015926">
    <property type="entry name" value="Cytolysin/lectin"/>
</dbReference>
<dbReference type="GO" id="GO:0046931">
    <property type="term" value="P:pore complex assembly"/>
    <property type="evidence" value="ECO:0007669"/>
    <property type="project" value="InterPro"/>
</dbReference>
<dbReference type="GO" id="GO:0006812">
    <property type="term" value="P:monoatomic cation transport"/>
    <property type="evidence" value="ECO:0007669"/>
    <property type="project" value="InterPro"/>
</dbReference>
<dbReference type="GO" id="GO:0051715">
    <property type="term" value="P:cytolysis in another organism"/>
    <property type="evidence" value="ECO:0007669"/>
    <property type="project" value="InterPro"/>
</dbReference>